<dbReference type="AlphaFoldDB" id="A0AAW9SPA5"/>
<proteinExistence type="predicted"/>
<dbReference type="GO" id="GO:0002161">
    <property type="term" value="F:aminoacyl-tRNA deacylase activity"/>
    <property type="evidence" value="ECO:0007669"/>
    <property type="project" value="InterPro"/>
</dbReference>
<sequence>MSKSLKRVRAALETASLPAEIREVGQARTAQEAADSVGCHLDQIAKSIIFRAENTGDAVLFLTAGGNMVCADKATALAGEPLGKADADLIRAQTGFAIGGVSPVGHLNPIRAWLDPRLLEFDRVWAAAGTPRHVFPLDPAVLPALTGAKPYRFHPLGHADMRLPAASSW</sequence>
<dbReference type="Gene3D" id="3.90.960.10">
    <property type="entry name" value="YbaK/aminoacyl-tRNA synthetase-associated domain"/>
    <property type="match status" value="1"/>
</dbReference>
<comment type="caution">
    <text evidence="2">The sequence shown here is derived from an EMBL/GenBank/DDBJ whole genome shotgun (WGS) entry which is preliminary data.</text>
</comment>
<dbReference type="PANTHER" id="PTHR30411">
    <property type="entry name" value="CYTOPLASMIC PROTEIN"/>
    <property type="match status" value="1"/>
</dbReference>
<reference evidence="2 3" key="1">
    <citation type="submission" date="2024-05" db="EMBL/GenBank/DDBJ databases">
        <title>Genome sequence of Ponticoccus litoralis KCCM 90028.</title>
        <authorList>
            <person name="Kim J.M."/>
            <person name="Lee J.K."/>
            <person name="Choi B.J."/>
            <person name="Bayburt H."/>
            <person name="Baek J.H."/>
            <person name="Jeon C.O."/>
        </authorList>
    </citation>
    <scope>NUCLEOTIDE SEQUENCE [LARGE SCALE GENOMIC DNA]</scope>
    <source>
        <strain evidence="2 3">KCCM 90028</strain>
    </source>
</reference>
<dbReference type="InterPro" id="IPR007214">
    <property type="entry name" value="YbaK/aa-tRNA-synth-assoc-dom"/>
</dbReference>
<dbReference type="InterPro" id="IPR036754">
    <property type="entry name" value="YbaK/aa-tRNA-synt-asso_dom_sf"/>
</dbReference>
<dbReference type="Proteomes" id="UP001428774">
    <property type="component" value="Unassembled WGS sequence"/>
</dbReference>
<dbReference type="PANTHER" id="PTHR30411:SF1">
    <property type="entry name" value="CYTOPLASMIC PROTEIN"/>
    <property type="match status" value="1"/>
</dbReference>
<dbReference type="SUPFAM" id="SSF55826">
    <property type="entry name" value="YbaK/ProRS associated domain"/>
    <property type="match status" value="1"/>
</dbReference>
<dbReference type="RefSeq" id="WP_347167886.1">
    <property type="nucleotide sequence ID" value="NZ_JBDNCH010000002.1"/>
</dbReference>
<organism evidence="2 3">
    <name type="scientific">Ponticoccus litoralis</name>
    <dbReference type="NCBI Taxonomy" id="422297"/>
    <lineage>
        <taxon>Bacteria</taxon>
        <taxon>Pseudomonadati</taxon>
        <taxon>Pseudomonadota</taxon>
        <taxon>Alphaproteobacteria</taxon>
        <taxon>Rhodobacterales</taxon>
        <taxon>Roseobacteraceae</taxon>
        <taxon>Ponticoccus</taxon>
    </lineage>
</organism>
<feature type="domain" description="YbaK/aminoacyl-tRNA synthetase-associated" evidence="1">
    <location>
        <begin position="26"/>
        <end position="142"/>
    </location>
</feature>
<dbReference type="EMBL" id="JBDNCH010000002">
    <property type="protein sequence ID" value="MEN9062959.1"/>
    <property type="molecule type" value="Genomic_DNA"/>
</dbReference>
<evidence type="ECO:0000259" key="1">
    <source>
        <dbReference type="Pfam" id="PF04073"/>
    </source>
</evidence>
<keyword evidence="3" id="KW-1185">Reference proteome</keyword>
<evidence type="ECO:0000313" key="3">
    <source>
        <dbReference type="Proteomes" id="UP001428774"/>
    </source>
</evidence>
<evidence type="ECO:0000313" key="2">
    <source>
        <dbReference type="EMBL" id="MEN9062959.1"/>
    </source>
</evidence>
<name>A0AAW9SPA5_9RHOB</name>
<protein>
    <submittedName>
        <fullName evidence="2">YbaK/EbsC family protein</fullName>
    </submittedName>
</protein>
<gene>
    <name evidence="2" type="ORF">ABFB10_20240</name>
</gene>
<dbReference type="CDD" id="cd04333">
    <property type="entry name" value="ProX_deacylase"/>
    <property type="match status" value="1"/>
</dbReference>
<accession>A0AAW9SPA5</accession>
<dbReference type="Pfam" id="PF04073">
    <property type="entry name" value="tRNA_edit"/>
    <property type="match status" value="1"/>
</dbReference>